<dbReference type="GO" id="GO:0016788">
    <property type="term" value="F:hydrolase activity, acting on ester bonds"/>
    <property type="evidence" value="ECO:0007669"/>
    <property type="project" value="InterPro"/>
</dbReference>
<feature type="active site" description="Proton acceptor" evidence="6">
    <location>
        <position position="27"/>
    </location>
</feature>
<dbReference type="Proteomes" id="UP000077469">
    <property type="component" value="Chromosome"/>
</dbReference>
<evidence type="ECO:0000256" key="2">
    <source>
        <dbReference type="ARBA" id="ARBA00022884"/>
    </source>
</evidence>
<dbReference type="PATRIC" id="fig|1123384.7.peg.1158"/>
<dbReference type="Gene3D" id="3.30.70.1900">
    <property type="match status" value="1"/>
</dbReference>
<keyword evidence="2" id="KW-0694">RNA-binding</keyword>
<feature type="domain" description="CRISPR associated protein Cas6 C-terminal" evidence="7">
    <location>
        <begin position="118"/>
        <end position="242"/>
    </location>
</feature>
<dbReference type="AlphaFoldDB" id="A0A0X1KR43"/>
<dbReference type="PANTHER" id="PTHR36984">
    <property type="entry name" value="CRISPR-ASSOCIATED ENDORIBONUCLEASE CAS6 1"/>
    <property type="match status" value="1"/>
</dbReference>
<dbReference type="InterPro" id="IPR045747">
    <property type="entry name" value="CRISPR-assoc_prot_Cas6_N_sf"/>
</dbReference>
<evidence type="ECO:0000259" key="7">
    <source>
        <dbReference type="Pfam" id="PF01881"/>
    </source>
</evidence>
<protein>
    <recommendedName>
        <fullName evidence="4">CRISPR-associated endoribonuclease</fullName>
    </recommendedName>
</protein>
<dbReference type="STRING" id="1123384.AJ81_05780"/>
<evidence type="ECO:0000313" key="8">
    <source>
        <dbReference type="EMBL" id="AJC73786.1"/>
    </source>
</evidence>
<comment type="function">
    <text evidence="4">CRISPR (clustered regularly interspaced short palindromic repeat), is an adaptive immune system that provides protection against mobile genetic elements (viruses, transposable elements and conjugative plasmids). CRISPR clusters contain sequences complementary to antecedent mobile elements and target invading nucleic acids. CRISPR clusters are transcribed and processed into CRISPR RNA (crRNA).</text>
</comment>
<dbReference type="KEGG" id="phy:AJ81_05780"/>
<feature type="site" description="Transition state stabilizer" evidence="5">
    <location>
        <position position="50"/>
    </location>
</feature>
<dbReference type="PIRSF" id="PIRSF005054">
    <property type="entry name" value="PF1131"/>
    <property type="match status" value="1"/>
</dbReference>
<organism evidence="8 9">
    <name type="scientific">Pseudothermotoga hypogea DSM 11164 = NBRC 106472</name>
    <dbReference type="NCBI Taxonomy" id="1123384"/>
    <lineage>
        <taxon>Bacteria</taxon>
        <taxon>Thermotogati</taxon>
        <taxon>Thermotogota</taxon>
        <taxon>Thermotogae</taxon>
        <taxon>Thermotogales</taxon>
        <taxon>Thermotogaceae</taxon>
        <taxon>Pseudothermotoga</taxon>
    </lineage>
</organism>
<feature type="active site" description="Proton donor" evidence="6">
    <location>
        <position position="42"/>
    </location>
</feature>
<accession>A0A0X1KR43</accession>
<dbReference type="PANTHER" id="PTHR36984:SF1">
    <property type="entry name" value="CRISPR-ASSOCIATED ENDORIBONUCLEASE CAS6 1"/>
    <property type="match status" value="1"/>
</dbReference>
<dbReference type="PaxDb" id="1123384-AJ81_05780"/>
<evidence type="ECO:0000256" key="1">
    <source>
        <dbReference type="ARBA" id="ARBA00005937"/>
    </source>
</evidence>
<dbReference type="Pfam" id="PF21350">
    <property type="entry name" value="Cas6_I-A"/>
    <property type="match status" value="1"/>
</dbReference>
<evidence type="ECO:0000256" key="4">
    <source>
        <dbReference type="PIRNR" id="PIRNR005054"/>
    </source>
</evidence>
<gene>
    <name evidence="8" type="ORF">AJ81_05780</name>
</gene>
<evidence type="ECO:0000256" key="5">
    <source>
        <dbReference type="PIRSR" id="PIRSR005054-1"/>
    </source>
</evidence>
<keyword evidence="3" id="KW-0051">Antiviral defense</keyword>
<evidence type="ECO:0000256" key="3">
    <source>
        <dbReference type="ARBA" id="ARBA00023118"/>
    </source>
</evidence>
<comment type="similarity">
    <text evidence="1 4">Belongs to the CRISPR-associated protein Cas6/Cse3/CasE family.</text>
</comment>
<dbReference type="GO" id="GO:0051607">
    <property type="term" value="P:defense response to virus"/>
    <property type="evidence" value="ECO:0007669"/>
    <property type="project" value="UniProtKB-KW"/>
</dbReference>
<dbReference type="NCBIfam" id="TIGR01877">
    <property type="entry name" value="cas_cas6"/>
    <property type="match status" value="1"/>
</dbReference>
<dbReference type="InterPro" id="IPR010156">
    <property type="entry name" value="CRISPR-assoc_prot_Cas6"/>
</dbReference>
<dbReference type="OrthoDB" id="9797488at2"/>
<dbReference type="GO" id="GO:0003723">
    <property type="term" value="F:RNA binding"/>
    <property type="evidence" value="ECO:0007669"/>
    <property type="project" value="UniProtKB-KW"/>
</dbReference>
<dbReference type="CDD" id="cd21140">
    <property type="entry name" value="Cas6_I-like"/>
    <property type="match status" value="1"/>
</dbReference>
<sequence>MRLEIVFRTYTCSIPINYHYQLCSFVYKRLMHVDRDFESFLHEKGYKGFKLFTFSQLFFERSAVRFDSLLIWPAMGRWYISSVSEEFITNFFSSLIQVPQIEIEGTVFPIEQINLLQEPSFEGYAEFFMLSPLVVSVPIERNGKLYHKYLLPSDEQFEQVLNKNLIKKYEAFYGEAIDASITIEPDWDYIKRRNRITKLIDIRGIKIKGAVFPFKVRGDSRLIKLGYEVGFGERNSLGFGMVAPMVSEVPLKKIFEINRG</sequence>
<evidence type="ECO:0000313" key="9">
    <source>
        <dbReference type="Proteomes" id="UP000077469"/>
    </source>
</evidence>
<dbReference type="EMBL" id="CP007141">
    <property type="protein sequence ID" value="AJC73786.1"/>
    <property type="molecule type" value="Genomic_DNA"/>
</dbReference>
<proteinExistence type="inferred from homology"/>
<dbReference type="InterPro" id="IPR049435">
    <property type="entry name" value="Cas_Cas6_C"/>
</dbReference>
<dbReference type="Pfam" id="PF01881">
    <property type="entry name" value="Cas_Cas6_C"/>
    <property type="match status" value="1"/>
</dbReference>
<dbReference type="Gene3D" id="3.30.70.1890">
    <property type="match status" value="1"/>
</dbReference>
<dbReference type="RefSeq" id="WP_051368711.1">
    <property type="nucleotide sequence ID" value="NC_022795.1"/>
</dbReference>
<reference evidence="8 9" key="1">
    <citation type="submission" date="2014-01" db="EMBL/GenBank/DDBJ databases">
        <title>Genome sequencing of Thermotog hypogea.</title>
        <authorList>
            <person name="Zhang X."/>
            <person name="Alvare G."/>
            <person name="Fristensky B."/>
            <person name="Chen L."/>
            <person name="Suen T."/>
            <person name="Chen Q."/>
            <person name="Ma K."/>
        </authorList>
    </citation>
    <scope>NUCLEOTIDE SEQUENCE [LARGE SCALE GENOMIC DNA]</scope>
    <source>
        <strain evidence="8 9">DSM 11164</strain>
    </source>
</reference>
<evidence type="ECO:0000256" key="6">
    <source>
        <dbReference type="PIRSR" id="PIRSR005054-50"/>
    </source>
</evidence>
<name>A0A0X1KR43_9THEM</name>
<keyword evidence="9" id="KW-1185">Reference proteome</keyword>